<dbReference type="CDD" id="cd00531">
    <property type="entry name" value="NTF2_like"/>
    <property type="match status" value="1"/>
</dbReference>
<dbReference type="Proteomes" id="UP000037755">
    <property type="component" value="Unassembled WGS sequence"/>
</dbReference>
<dbReference type="Pfam" id="PF12680">
    <property type="entry name" value="SnoaL_2"/>
    <property type="match status" value="1"/>
</dbReference>
<accession>A0A0M9VIG7</accession>
<dbReference type="PATRIC" id="fig|1202724.3.peg.2482"/>
<dbReference type="SUPFAM" id="SSF54427">
    <property type="entry name" value="NTF2-like"/>
    <property type="match status" value="1"/>
</dbReference>
<dbReference type="STRING" id="1202724.AM493_11975"/>
<organism evidence="2 3">
    <name type="scientific">Flavobacterium akiainvivens</name>
    <dbReference type="NCBI Taxonomy" id="1202724"/>
    <lineage>
        <taxon>Bacteria</taxon>
        <taxon>Pseudomonadati</taxon>
        <taxon>Bacteroidota</taxon>
        <taxon>Flavobacteriia</taxon>
        <taxon>Flavobacteriales</taxon>
        <taxon>Flavobacteriaceae</taxon>
        <taxon>Flavobacterium</taxon>
    </lineage>
</organism>
<dbReference type="InterPro" id="IPR037401">
    <property type="entry name" value="SnoaL-like"/>
</dbReference>
<dbReference type="AlphaFoldDB" id="A0A0M9VIG7"/>
<dbReference type="EMBL" id="LIYD01000005">
    <property type="protein sequence ID" value="KOS06670.1"/>
    <property type="molecule type" value="Genomic_DNA"/>
</dbReference>
<sequence length="118" mass="13731">MTANENIAHAWITAFNSRELEQLLDLYADDAQHYSPKLKDRQPETQGLIKGRNALREWWRGAYDRLPSLQYVLDTVTANADRVFIEYTRRVDGEPDMLVAEVYDIKDGKIVFSRVYHG</sequence>
<evidence type="ECO:0000313" key="3">
    <source>
        <dbReference type="Proteomes" id="UP000037755"/>
    </source>
</evidence>
<dbReference type="Gene3D" id="3.10.450.50">
    <property type="match status" value="1"/>
</dbReference>
<comment type="caution">
    <text evidence="2">The sequence shown here is derived from an EMBL/GenBank/DDBJ whole genome shotgun (WGS) entry which is preliminary data.</text>
</comment>
<dbReference type="RefSeq" id="WP_054408276.1">
    <property type="nucleotide sequence ID" value="NZ_FOYA01000016.1"/>
</dbReference>
<reference evidence="2 3" key="1">
    <citation type="submission" date="2015-08" db="EMBL/GenBank/DDBJ databases">
        <title>Whole genome sequence of Flavobacterium akiainvivens IK-1T, from decaying Wikstroemia oahuensis, an endemic Hawaiian shrub.</title>
        <authorList>
            <person name="Wan X."/>
            <person name="Hou S."/>
            <person name="Saito J."/>
            <person name="Donachie S."/>
        </authorList>
    </citation>
    <scope>NUCLEOTIDE SEQUENCE [LARGE SCALE GENOMIC DNA]</scope>
    <source>
        <strain evidence="2 3">IK-1</strain>
    </source>
</reference>
<evidence type="ECO:0000259" key="1">
    <source>
        <dbReference type="Pfam" id="PF12680"/>
    </source>
</evidence>
<dbReference type="InterPro" id="IPR032710">
    <property type="entry name" value="NTF2-like_dom_sf"/>
</dbReference>
<protein>
    <recommendedName>
        <fullName evidence="1">SnoaL-like domain-containing protein</fullName>
    </recommendedName>
</protein>
<feature type="domain" description="SnoaL-like" evidence="1">
    <location>
        <begin position="9"/>
        <end position="111"/>
    </location>
</feature>
<evidence type="ECO:0000313" key="2">
    <source>
        <dbReference type="EMBL" id="KOS06670.1"/>
    </source>
</evidence>
<dbReference type="OrthoDB" id="333383at2"/>
<gene>
    <name evidence="2" type="ORF">AM493_11975</name>
</gene>
<keyword evidence="3" id="KW-1185">Reference proteome</keyword>
<proteinExistence type="predicted"/>
<name>A0A0M9VIG7_9FLAO</name>